<dbReference type="Pfam" id="PF01478">
    <property type="entry name" value="Peptidase_A24"/>
    <property type="match status" value="1"/>
</dbReference>
<keyword evidence="1" id="KW-0812">Transmembrane</keyword>
<feature type="transmembrane region" description="Helical" evidence="1">
    <location>
        <begin position="69"/>
        <end position="87"/>
    </location>
</feature>
<keyword evidence="1" id="KW-0472">Membrane</keyword>
<reference evidence="3 4" key="1">
    <citation type="journal article" date="2016" name="Int. J. Syst. Evol. Microbiol.">
        <title>Labrenzia salina sp. nov., isolated from the rhizosphere of the halophyte Arthrocnemum macrostachyum.</title>
        <authorList>
            <person name="Camacho M."/>
            <person name="Redondo-Gomez S."/>
            <person name="Rodriguez-Llorente I."/>
            <person name="Rohde M."/>
            <person name="Sproer C."/>
            <person name="Schumann P."/>
            <person name="Klenk H.P."/>
            <person name="Montero-Calasanz M.D.C."/>
        </authorList>
    </citation>
    <scope>NUCLEOTIDE SEQUENCE [LARGE SCALE GENOMIC DNA]</scope>
    <source>
        <strain evidence="3 4">DSM 29163</strain>
    </source>
</reference>
<keyword evidence="3" id="KW-0378">Hydrolase</keyword>
<comment type="caution">
    <text evidence="3">The sequence shown here is derived from an EMBL/GenBank/DDBJ whole genome shotgun (WGS) entry which is preliminary data.</text>
</comment>
<keyword evidence="4" id="KW-1185">Reference proteome</keyword>
<dbReference type="RefSeq" id="WP_265966729.1">
    <property type="nucleotide sequence ID" value="NZ_JAPEVI010000003.1"/>
</dbReference>
<feature type="transmembrane region" description="Helical" evidence="1">
    <location>
        <begin position="107"/>
        <end position="129"/>
    </location>
</feature>
<dbReference type="GO" id="GO:0004190">
    <property type="term" value="F:aspartic-type endopeptidase activity"/>
    <property type="evidence" value="ECO:0007669"/>
    <property type="project" value="UniProtKB-EC"/>
</dbReference>
<dbReference type="EMBL" id="JAPEVI010000003">
    <property type="protein sequence ID" value="MCX2725644.1"/>
    <property type="molecule type" value="Genomic_DNA"/>
</dbReference>
<organism evidence="3 4">
    <name type="scientific">Roseibium salinum</name>
    <dbReference type="NCBI Taxonomy" id="1604349"/>
    <lineage>
        <taxon>Bacteria</taxon>
        <taxon>Pseudomonadati</taxon>
        <taxon>Pseudomonadota</taxon>
        <taxon>Alphaproteobacteria</taxon>
        <taxon>Hyphomicrobiales</taxon>
        <taxon>Stappiaceae</taxon>
        <taxon>Roseibium</taxon>
    </lineage>
</organism>
<sequence>MEFAAFYICLAASAAFFGYVAVQDFRNWKIRNRDVLILCGFYTVTAFAGLSTTDIALQHYVDPARDLSAAALLFALGFVFWAFKLFGAGDAKLLFPTGLFVGWDHMLLFSIGLLGFAFVILVVLKSPFLNAIAHTRVGVRLHEIGSTRKTPYGVVIVLALYLVMFAKFVA</sequence>
<evidence type="ECO:0000256" key="1">
    <source>
        <dbReference type="SAM" id="Phobius"/>
    </source>
</evidence>
<gene>
    <name evidence="3" type="ORF">ON753_25350</name>
</gene>
<feature type="transmembrane region" description="Helical" evidence="1">
    <location>
        <begin position="5"/>
        <end position="23"/>
    </location>
</feature>
<evidence type="ECO:0000259" key="2">
    <source>
        <dbReference type="Pfam" id="PF01478"/>
    </source>
</evidence>
<feature type="transmembrane region" description="Helical" evidence="1">
    <location>
        <begin position="150"/>
        <end position="169"/>
    </location>
</feature>
<name>A0ABT3R961_9HYPH</name>
<protein>
    <submittedName>
        <fullName evidence="3">Prepilin peptidase</fullName>
        <ecNumber evidence="3">3.4.23.43</ecNumber>
    </submittedName>
</protein>
<evidence type="ECO:0000313" key="3">
    <source>
        <dbReference type="EMBL" id="MCX2725644.1"/>
    </source>
</evidence>
<keyword evidence="1" id="KW-1133">Transmembrane helix</keyword>
<dbReference type="Proteomes" id="UP001300261">
    <property type="component" value="Unassembled WGS sequence"/>
</dbReference>
<accession>A0ABT3R961</accession>
<dbReference type="Gene3D" id="1.20.120.1220">
    <property type="match status" value="1"/>
</dbReference>
<dbReference type="EC" id="3.4.23.43" evidence="3"/>
<feature type="domain" description="Prepilin type IV endopeptidase peptidase" evidence="2">
    <location>
        <begin position="14"/>
        <end position="113"/>
    </location>
</feature>
<evidence type="ECO:0000313" key="4">
    <source>
        <dbReference type="Proteomes" id="UP001300261"/>
    </source>
</evidence>
<feature type="transmembrane region" description="Helical" evidence="1">
    <location>
        <begin position="35"/>
        <end position="57"/>
    </location>
</feature>
<dbReference type="InterPro" id="IPR000045">
    <property type="entry name" value="Prepilin_IV_endopep_pep"/>
</dbReference>
<proteinExistence type="predicted"/>